<keyword evidence="3" id="KW-1185">Reference proteome</keyword>
<reference evidence="2 3" key="1">
    <citation type="submission" date="2016-10" db="EMBL/GenBank/DDBJ databases">
        <authorList>
            <person name="de Groot N.N."/>
        </authorList>
    </citation>
    <scope>NUCLEOTIDE SEQUENCE [LARGE SCALE GENOMIC DNA]</scope>
    <source>
        <strain>GEY</strain>
        <strain evidence="3">DSM 9560</strain>
    </source>
</reference>
<dbReference type="RefSeq" id="WP_091545923.1">
    <property type="nucleotide sequence ID" value="NZ_FONY01000021.1"/>
</dbReference>
<name>A0A1I2H4E7_9BACT</name>
<keyword evidence="1" id="KW-0812">Transmembrane</keyword>
<keyword evidence="1" id="KW-1133">Transmembrane helix</keyword>
<accession>A0A1I2H4E7</accession>
<evidence type="ECO:0000256" key="1">
    <source>
        <dbReference type="SAM" id="Phobius"/>
    </source>
</evidence>
<evidence type="ECO:0000313" key="2">
    <source>
        <dbReference type="EMBL" id="SFF24250.1"/>
    </source>
</evidence>
<sequence length="95" mass="10766">MRTKIILTLVFLAIAFYFFPVEAEAQCAMCRGSLESSVSQGNTNFAAGINKGILYLLAMPYLIMGTIAYLWYRSSKANQAKVQKIYQRLRFKPQS</sequence>
<keyword evidence="1" id="KW-0472">Membrane</keyword>
<feature type="transmembrane region" description="Helical" evidence="1">
    <location>
        <begin position="53"/>
        <end position="72"/>
    </location>
</feature>
<protein>
    <submittedName>
        <fullName evidence="2">Uncharacterized protein</fullName>
    </submittedName>
</protein>
<dbReference type="AlphaFoldDB" id="A0A1I2H4E7"/>
<organism evidence="2 3">
    <name type="scientific">Thermoflexibacter ruber</name>
    <dbReference type="NCBI Taxonomy" id="1003"/>
    <lineage>
        <taxon>Bacteria</taxon>
        <taxon>Pseudomonadati</taxon>
        <taxon>Bacteroidota</taxon>
        <taxon>Cytophagia</taxon>
        <taxon>Cytophagales</taxon>
        <taxon>Thermoflexibacteraceae</taxon>
        <taxon>Thermoflexibacter</taxon>
    </lineage>
</organism>
<dbReference type="EMBL" id="FONY01000021">
    <property type="protein sequence ID" value="SFF24250.1"/>
    <property type="molecule type" value="Genomic_DNA"/>
</dbReference>
<evidence type="ECO:0000313" key="3">
    <source>
        <dbReference type="Proteomes" id="UP000199513"/>
    </source>
</evidence>
<dbReference type="Proteomes" id="UP000199513">
    <property type="component" value="Unassembled WGS sequence"/>
</dbReference>
<proteinExistence type="predicted"/>
<dbReference type="STRING" id="1003.SAMN04488541_102182"/>
<dbReference type="OrthoDB" id="678747at2"/>
<gene>
    <name evidence="2" type="ORF">SAMN04488541_102182</name>
</gene>